<feature type="transmembrane region" description="Helical" evidence="1">
    <location>
        <begin position="370"/>
        <end position="391"/>
    </location>
</feature>
<dbReference type="Pfam" id="PF00873">
    <property type="entry name" value="ACR_tran"/>
    <property type="match status" value="1"/>
</dbReference>
<dbReference type="InterPro" id="IPR027463">
    <property type="entry name" value="AcrB_DN_DC_subdom"/>
</dbReference>
<dbReference type="Gene3D" id="3.30.70.1430">
    <property type="entry name" value="Multidrug efflux transporter AcrB pore domain"/>
    <property type="match status" value="2"/>
</dbReference>
<feature type="transmembrane region" description="Helical" evidence="1">
    <location>
        <begin position="878"/>
        <end position="898"/>
    </location>
</feature>
<proteinExistence type="predicted"/>
<dbReference type="Gene3D" id="3.30.70.1320">
    <property type="entry name" value="Multidrug efflux transporter AcrB pore domain like"/>
    <property type="match status" value="1"/>
</dbReference>
<dbReference type="RefSeq" id="WP_102524781.1">
    <property type="nucleotide sequence ID" value="NZ_LT960612.1"/>
</dbReference>
<dbReference type="SUPFAM" id="SSF82714">
    <property type="entry name" value="Multidrug efflux transporter AcrB TolC docking domain, DN and DC subdomains"/>
    <property type="match status" value="2"/>
</dbReference>
<dbReference type="OrthoDB" id="5287122at2"/>
<dbReference type="GO" id="GO:0005886">
    <property type="term" value="C:plasma membrane"/>
    <property type="evidence" value="ECO:0007669"/>
    <property type="project" value="TreeGrafter"/>
</dbReference>
<feature type="transmembrane region" description="Helical" evidence="1">
    <location>
        <begin position="953"/>
        <end position="972"/>
    </location>
</feature>
<keyword evidence="3" id="KW-1185">Reference proteome</keyword>
<dbReference type="SUPFAM" id="SSF82693">
    <property type="entry name" value="Multidrug efflux transporter AcrB pore domain, PN1, PN2, PC1 and PC2 subdomains"/>
    <property type="match status" value="3"/>
</dbReference>
<evidence type="ECO:0008006" key="4">
    <source>
        <dbReference type="Google" id="ProtNLM"/>
    </source>
</evidence>
<organism evidence="2 3">
    <name type="scientific">Vibrio tapetis subsp. tapetis</name>
    <dbReference type="NCBI Taxonomy" id="1671868"/>
    <lineage>
        <taxon>Bacteria</taxon>
        <taxon>Pseudomonadati</taxon>
        <taxon>Pseudomonadota</taxon>
        <taxon>Gammaproteobacteria</taxon>
        <taxon>Vibrionales</taxon>
        <taxon>Vibrionaceae</taxon>
        <taxon>Vibrio</taxon>
    </lineage>
</organism>
<dbReference type="PRINTS" id="PR00702">
    <property type="entry name" value="ACRIFLAVINRP"/>
</dbReference>
<feature type="transmembrane region" description="Helical" evidence="1">
    <location>
        <begin position="342"/>
        <end position="363"/>
    </location>
</feature>
<feature type="transmembrane region" description="Helical" evidence="1">
    <location>
        <begin position="469"/>
        <end position="492"/>
    </location>
</feature>
<dbReference type="PANTHER" id="PTHR32063">
    <property type="match status" value="1"/>
</dbReference>
<feature type="transmembrane region" description="Helical" evidence="1">
    <location>
        <begin position="904"/>
        <end position="925"/>
    </location>
</feature>
<dbReference type="GO" id="GO:0042910">
    <property type="term" value="F:xenobiotic transmembrane transporter activity"/>
    <property type="evidence" value="ECO:0007669"/>
    <property type="project" value="TreeGrafter"/>
</dbReference>
<feature type="transmembrane region" description="Helical" evidence="1">
    <location>
        <begin position="852"/>
        <end position="871"/>
    </location>
</feature>
<dbReference type="PANTHER" id="PTHR32063:SF33">
    <property type="entry name" value="RND SUPERFAMILY EFFLUX PUMP PERMEASE COMPONENT"/>
    <property type="match status" value="1"/>
</dbReference>
<feature type="transmembrane region" description="Helical" evidence="1">
    <location>
        <begin position="534"/>
        <end position="552"/>
    </location>
</feature>
<keyword evidence="1" id="KW-1133">Transmembrane helix</keyword>
<feature type="transmembrane region" description="Helical" evidence="1">
    <location>
        <begin position="12"/>
        <end position="30"/>
    </location>
</feature>
<dbReference type="Proteomes" id="UP000235828">
    <property type="component" value="Chromosome B"/>
</dbReference>
<feature type="transmembrane region" description="Helical" evidence="1">
    <location>
        <begin position="984"/>
        <end position="1006"/>
    </location>
</feature>
<dbReference type="KEGG" id="vta:B0953"/>
<name>A0A2N8ZKZ8_9VIBR</name>
<dbReference type="SUPFAM" id="SSF82866">
    <property type="entry name" value="Multidrug efflux transporter AcrB transmembrane domain"/>
    <property type="match status" value="2"/>
</dbReference>
<feature type="transmembrane region" description="Helical" evidence="1">
    <location>
        <begin position="397"/>
        <end position="421"/>
    </location>
</feature>
<evidence type="ECO:0000256" key="1">
    <source>
        <dbReference type="SAM" id="Phobius"/>
    </source>
</evidence>
<feature type="transmembrane region" description="Helical" evidence="1">
    <location>
        <begin position="441"/>
        <end position="463"/>
    </location>
</feature>
<dbReference type="Gene3D" id="1.20.1640.10">
    <property type="entry name" value="Multidrug efflux transporter AcrB transmembrane domain"/>
    <property type="match status" value="2"/>
</dbReference>
<evidence type="ECO:0000313" key="2">
    <source>
        <dbReference type="EMBL" id="SON52564.1"/>
    </source>
</evidence>
<evidence type="ECO:0000313" key="3">
    <source>
        <dbReference type="Proteomes" id="UP000235828"/>
    </source>
</evidence>
<dbReference type="AlphaFoldDB" id="A0A2N8ZKZ8"/>
<protein>
    <recommendedName>
        <fullName evidence="4">Acriflavin resistance protein</fullName>
    </recommendedName>
</protein>
<dbReference type="Gene3D" id="3.30.70.1440">
    <property type="entry name" value="Multidrug efflux transporter AcrB pore domain"/>
    <property type="match status" value="1"/>
</dbReference>
<dbReference type="InterPro" id="IPR001036">
    <property type="entry name" value="Acrflvin-R"/>
</dbReference>
<keyword evidence="1" id="KW-0472">Membrane</keyword>
<keyword evidence="1" id="KW-0812">Transmembrane</keyword>
<sequence>MKSLLAYFAQRSFLARIITLMVLLIGFAAMSTLKMQELPDVAFAEVDITTQYPGASAQDIELNITNKIEKELKSVEGIKKYNSTSADGRSSISLELNESYDTVKVLADIQQAVDRVKGLPKDISDPPLVAQRSTSSFEVMTFGVVMPVSDVDLTEAEMANNNSALQNYARDLEKRLRSVAGVGNVTMTGFTEREYWIEVDPSKVSRYQLTFSDITSAINTRNLSLSGGVVESWNSEQRIVTLTQIHSVQELEQTIVDVLPTGEIIRIGDVATVSDTFEKATELGMVNGQSGIVFSVVKSANADIIATIDRIKALLENEEARLSGEFAFPISLNLADDMSDKFSIVTTNGGVGLILVLIVLSMVLKRQVAFWVSVSIPFCALGVMAVLPMMGMNLDSITLAALLLVIGIIVDDSVIVAESIYQEKEKGKKALDAATSGVQKVIIPIIASLTTTALVFIPMFFIPGSMGKAVMVIPITVIAALLFSLAECTFTLPAHLAKSLEKAPLKTDKKDRFQSVTRRYQALLTQCLNWKKSVLALSILALLGSATLLSTIKLDLFPSESAKYIEVYTEVAPGTPLELVRNAHDELEKAVASLSENELAAFQMTYGNPASNGLISLTNFKQRERTANDIAQDLNAKLGSTDAISFVKFTVDAGGPPPGEPVEIRVISNNHAERNEALAMVTGWMAQQPSIDKVKHNEALTDPQLQILPQHEWLARYNLTVQDLAVTLRIAFDGENVTSTWIGDQEVNLRVLLDEQHRSLEKLQTTKISTPSGAQVPLSRLAKVQEVQAPREILHYGGDRQVLVSAQIVDDNLSPGLLSSQLTDALASKVGNTVRLEIGGEAENTDETMSGFLVAFPAAMVGIYFVLAIMFGSLLQPLMIMAVIPFAVVAALMALFVHMQPLSLFALIGVLGMTGVVVNNSLVLINRMNELRQEGLTTLDAVINASTSRLRPILLTSITTVVGLLPLAYGIGGTDVYMGPMSLTLGYGLLFSLPVVLLVIPCLYAISFNRKTEMNLAESAPE</sequence>
<gene>
    <name evidence="2" type="ORF">VTAP4600_B0953</name>
</gene>
<reference evidence="2 3" key="1">
    <citation type="submission" date="2017-10" db="EMBL/GenBank/DDBJ databases">
        <authorList>
            <person name="Banno H."/>
            <person name="Chua N.-H."/>
        </authorList>
    </citation>
    <scope>NUCLEOTIDE SEQUENCE [LARGE SCALE GENOMIC DNA]</scope>
    <source>
        <strain evidence="2">Vibrio tapetis CECT4600</strain>
    </source>
</reference>
<dbReference type="EMBL" id="LT960612">
    <property type="protein sequence ID" value="SON52564.1"/>
    <property type="molecule type" value="Genomic_DNA"/>
</dbReference>
<dbReference type="Gene3D" id="3.30.2090.10">
    <property type="entry name" value="Multidrug efflux transporter AcrB TolC docking domain, DN and DC subdomains"/>
    <property type="match status" value="2"/>
</dbReference>
<accession>A0A2N8ZKZ8</accession>